<feature type="region of interest" description="Disordered" evidence="1">
    <location>
        <begin position="43"/>
        <end position="84"/>
    </location>
</feature>
<gene>
    <name evidence="3" type="ORF">MARPO_0005s0268</name>
</gene>
<sequence length="476" mass="51799">MTGGITSVPLPAYWSSKTPEQWKRGPLRTLACSNPRCAANNVNYSTVGSKSPVGRSGRQCRTSSRSRSLSVTSNPSTPEQADGEARKCGELRCSDCNAPLIPLSQTPSRTTPSSFLNPAALSTNPLTPPTPISARSATPRSYLARLDRSYCITSYVAPRTRELPPYIKRPAIFRKNTASAPPPSECGGDYNDDIRGKFLSEEVVQSGKGEDDFLLRNGQKPSPSADQARTPGDDTENGSASPHVSAEMINAVPEKRTASPFQEHVSTEDRILSHPQNSPQAVIETEELLVEMVDIDIATAIVAGKVLDEARENANDTLLSTFEGSNVESESSASPSLSEKGLNNCNELLPFSDRNRISSFYNALYTPDTNNGEEQELDLFVRRSGAEHALKLKVAVEIALLSAFVTILVLACLPSFLSSLRYHTFGCCSCTNQTASVAPSRHFEQLLWFERWVYRGAHNLLGCRSPTQVIGRTLLT</sequence>
<keyword evidence="2" id="KW-1133">Transmembrane helix</keyword>
<feature type="transmembrane region" description="Helical" evidence="2">
    <location>
        <begin position="398"/>
        <end position="417"/>
    </location>
</feature>
<protein>
    <submittedName>
        <fullName evidence="3">Uncharacterized protein</fullName>
    </submittedName>
</protein>
<dbReference type="AlphaFoldDB" id="A0A2R6XRC4"/>
<proteinExistence type="predicted"/>
<feature type="region of interest" description="Disordered" evidence="1">
    <location>
        <begin position="212"/>
        <end position="242"/>
    </location>
</feature>
<organism evidence="3 4">
    <name type="scientific">Marchantia polymorpha</name>
    <name type="common">Common liverwort</name>
    <name type="synonym">Marchantia aquatica</name>
    <dbReference type="NCBI Taxonomy" id="3197"/>
    <lineage>
        <taxon>Eukaryota</taxon>
        <taxon>Viridiplantae</taxon>
        <taxon>Streptophyta</taxon>
        <taxon>Embryophyta</taxon>
        <taxon>Marchantiophyta</taxon>
        <taxon>Marchantiopsida</taxon>
        <taxon>Marchantiidae</taxon>
        <taxon>Marchantiales</taxon>
        <taxon>Marchantiaceae</taxon>
        <taxon>Marchantia</taxon>
    </lineage>
</organism>
<evidence type="ECO:0000256" key="1">
    <source>
        <dbReference type="SAM" id="MobiDB-lite"/>
    </source>
</evidence>
<feature type="region of interest" description="Disordered" evidence="1">
    <location>
        <begin position="103"/>
        <end position="135"/>
    </location>
</feature>
<accession>A0A2R6XRC4</accession>
<name>A0A2R6XRC4_MARPO</name>
<keyword evidence="2" id="KW-0472">Membrane</keyword>
<dbReference type="Gramene" id="Mp1g03390.1">
    <property type="protein sequence ID" value="Mp1g03390.1.cds1"/>
    <property type="gene ID" value="Mp1g03390"/>
</dbReference>
<feature type="compositionally biased region" description="Polar residues" evidence="1">
    <location>
        <begin position="103"/>
        <end position="125"/>
    </location>
</feature>
<evidence type="ECO:0000256" key="2">
    <source>
        <dbReference type="SAM" id="Phobius"/>
    </source>
</evidence>
<keyword evidence="4" id="KW-1185">Reference proteome</keyword>
<dbReference type="EMBL" id="KZ772677">
    <property type="protein sequence ID" value="PTQ48653.1"/>
    <property type="molecule type" value="Genomic_DNA"/>
</dbReference>
<evidence type="ECO:0000313" key="4">
    <source>
        <dbReference type="Proteomes" id="UP000244005"/>
    </source>
</evidence>
<feature type="compositionally biased region" description="Low complexity" evidence="1">
    <location>
        <begin position="55"/>
        <end position="77"/>
    </location>
</feature>
<keyword evidence="2" id="KW-0812">Transmembrane</keyword>
<dbReference type="Proteomes" id="UP000244005">
    <property type="component" value="Unassembled WGS sequence"/>
</dbReference>
<reference evidence="4" key="1">
    <citation type="journal article" date="2017" name="Cell">
        <title>Insights into land plant evolution garnered from the Marchantia polymorpha genome.</title>
        <authorList>
            <person name="Bowman J.L."/>
            <person name="Kohchi T."/>
            <person name="Yamato K.T."/>
            <person name="Jenkins J."/>
            <person name="Shu S."/>
            <person name="Ishizaki K."/>
            <person name="Yamaoka S."/>
            <person name="Nishihama R."/>
            <person name="Nakamura Y."/>
            <person name="Berger F."/>
            <person name="Adam C."/>
            <person name="Aki S.S."/>
            <person name="Althoff F."/>
            <person name="Araki T."/>
            <person name="Arteaga-Vazquez M.A."/>
            <person name="Balasubrmanian S."/>
            <person name="Barry K."/>
            <person name="Bauer D."/>
            <person name="Boehm C.R."/>
            <person name="Briginshaw L."/>
            <person name="Caballero-Perez J."/>
            <person name="Catarino B."/>
            <person name="Chen F."/>
            <person name="Chiyoda S."/>
            <person name="Chovatia M."/>
            <person name="Davies K.M."/>
            <person name="Delmans M."/>
            <person name="Demura T."/>
            <person name="Dierschke T."/>
            <person name="Dolan L."/>
            <person name="Dorantes-Acosta A.E."/>
            <person name="Eklund D.M."/>
            <person name="Florent S.N."/>
            <person name="Flores-Sandoval E."/>
            <person name="Fujiyama A."/>
            <person name="Fukuzawa H."/>
            <person name="Galik B."/>
            <person name="Grimanelli D."/>
            <person name="Grimwood J."/>
            <person name="Grossniklaus U."/>
            <person name="Hamada T."/>
            <person name="Haseloff J."/>
            <person name="Hetherington A.J."/>
            <person name="Higo A."/>
            <person name="Hirakawa Y."/>
            <person name="Hundley H.N."/>
            <person name="Ikeda Y."/>
            <person name="Inoue K."/>
            <person name="Inoue S.I."/>
            <person name="Ishida S."/>
            <person name="Jia Q."/>
            <person name="Kakita M."/>
            <person name="Kanazawa T."/>
            <person name="Kawai Y."/>
            <person name="Kawashima T."/>
            <person name="Kennedy M."/>
            <person name="Kinose K."/>
            <person name="Kinoshita T."/>
            <person name="Kohara Y."/>
            <person name="Koide E."/>
            <person name="Komatsu K."/>
            <person name="Kopischke S."/>
            <person name="Kubo M."/>
            <person name="Kyozuka J."/>
            <person name="Lagercrantz U."/>
            <person name="Lin S.S."/>
            <person name="Lindquist E."/>
            <person name="Lipzen A.M."/>
            <person name="Lu C.W."/>
            <person name="De Luna E."/>
            <person name="Martienssen R.A."/>
            <person name="Minamino N."/>
            <person name="Mizutani M."/>
            <person name="Mizutani M."/>
            <person name="Mochizuki N."/>
            <person name="Monte I."/>
            <person name="Mosher R."/>
            <person name="Nagasaki H."/>
            <person name="Nakagami H."/>
            <person name="Naramoto S."/>
            <person name="Nishitani K."/>
            <person name="Ohtani M."/>
            <person name="Okamoto T."/>
            <person name="Okumura M."/>
            <person name="Phillips J."/>
            <person name="Pollak B."/>
            <person name="Reinders A."/>
            <person name="Rovekamp M."/>
            <person name="Sano R."/>
            <person name="Sawa S."/>
            <person name="Schmid M.W."/>
            <person name="Shirakawa M."/>
            <person name="Solano R."/>
            <person name="Spunde A."/>
            <person name="Suetsugu N."/>
            <person name="Sugano S."/>
            <person name="Sugiyama A."/>
            <person name="Sun R."/>
            <person name="Suzuki Y."/>
            <person name="Takenaka M."/>
            <person name="Takezawa D."/>
            <person name="Tomogane H."/>
            <person name="Tsuzuki M."/>
            <person name="Ueda T."/>
            <person name="Umeda M."/>
            <person name="Ward J.M."/>
            <person name="Watanabe Y."/>
            <person name="Yazaki K."/>
            <person name="Yokoyama R."/>
            <person name="Yoshitake Y."/>
            <person name="Yotsui I."/>
            <person name="Zachgo S."/>
            <person name="Schmutz J."/>
        </authorList>
    </citation>
    <scope>NUCLEOTIDE SEQUENCE [LARGE SCALE GENOMIC DNA]</scope>
    <source>
        <strain evidence="4">Tak-1</strain>
    </source>
</reference>
<evidence type="ECO:0000313" key="3">
    <source>
        <dbReference type="EMBL" id="PTQ48653.1"/>
    </source>
</evidence>